<feature type="region of interest" description="Disordered" evidence="1">
    <location>
        <begin position="217"/>
        <end position="286"/>
    </location>
</feature>
<proteinExistence type="predicted"/>
<reference evidence="3" key="1">
    <citation type="submission" date="2023-07" db="EMBL/GenBank/DDBJ databases">
        <title>Comparative genomics of wheat-associated soil bacteria to identify genetic determinants of phenazine resistance.</title>
        <authorList>
            <person name="Mouncey N."/>
        </authorList>
    </citation>
    <scope>NUCLEOTIDE SEQUENCE</scope>
    <source>
        <strain evidence="3">V4I22</strain>
    </source>
</reference>
<evidence type="ECO:0000313" key="3">
    <source>
        <dbReference type="EMBL" id="MDQ0910751.1"/>
    </source>
</evidence>
<feature type="region of interest" description="Disordered" evidence="1">
    <location>
        <begin position="19"/>
        <end position="64"/>
    </location>
</feature>
<dbReference type="Proteomes" id="UP001234216">
    <property type="component" value="Unassembled WGS sequence"/>
</dbReference>
<organism evidence="3 4">
    <name type="scientific">Streptomyces canus</name>
    <dbReference type="NCBI Taxonomy" id="58343"/>
    <lineage>
        <taxon>Bacteria</taxon>
        <taxon>Bacillati</taxon>
        <taxon>Actinomycetota</taxon>
        <taxon>Actinomycetes</taxon>
        <taxon>Kitasatosporales</taxon>
        <taxon>Streptomycetaceae</taxon>
        <taxon>Streptomyces</taxon>
        <taxon>Streptomyces aurantiacus group</taxon>
    </lineage>
</organism>
<sequence>MPVVAALAVAVLFTGGCSSAHGTSHSGDPSESATGVSESPSPSPTPSLTPPYPTGASGCHDNKGWTAEESRDWVRLAIDTPKENSVSVGLRIASLPGYIGPLCRKITVQVEFWKLVYGVANGADGERLSDGARPDYYFDIRRVKRVELHEDAGVERKIALPASLYATDRSPCEGALLSITVGKPLTSKELPKEVEVGGEEDLWGRATVDFRSQRVADYELSEPSAPQVCSPDGKPTADPADVPTPGSQPTDLYPTDLYPTDLYPTDLYPTPDRSFDIDDLLRSPTP</sequence>
<feature type="compositionally biased region" description="Pro residues" evidence="1">
    <location>
        <begin position="41"/>
        <end position="53"/>
    </location>
</feature>
<name>A0AAW8FNQ3_9ACTN</name>
<dbReference type="RefSeq" id="WP_306981655.1">
    <property type="nucleotide sequence ID" value="NZ_JAUSZV010000005.1"/>
</dbReference>
<evidence type="ECO:0000256" key="1">
    <source>
        <dbReference type="SAM" id="MobiDB-lite"/>
    </source>
</evidence>
<keyword evidence="2" id="KW-0732">Signal</keyword>
<dbReference type="AlphaFoldDB" id="A0AAW8FNQ3"/>
<feature type="compositionally biased region" description="Basic and acidic residues" evidence="1">
    <location>
        <begin position="273"/>
        <end position="286"/>
    </location>
</feature>
<protein>
    <recommendedName>
        <fullName evidence="5">Secreted protein</fullName>
    </recommendedName>
</protein>
<feature type="signal peptide" evidence="2">
    <location>
        <begin position="1"/>
        <end position="20"/>
    </location>
</feature>
<evidence type="ECO:0008006" key="5">
    <source>
        <dbReference type="Google" id="ProtNLM"/>
    </source>
</evidence>
<comment type="caution">
    <text evidence="3">The sequence shown here is derived from an EMBL/GenBank/DDBJ whole genome shotgun (WGS) entry which is preliminary data.</text>
</comment>
<feature type="chain" id="PRO_5043622657" description="Secreted protein" evidence="2">
    <location>
        <begin position="21"/>
        <end position="286"/>
    </location>
</feature>
<accession>A0AAW8FNQ3</accession>
<feature type="compositionally biased region" description="Polar residues" evidence="1">
    <location>
        <begin position="19"/>
        <end position="36"/>
    </location>
</feature>
<dbReference type="EMBL" id="JAUSZV010000005">
    <property type="protein sequence ID" value="MDQ0910751.1"/>
    <property type="molecule type" value="Genomic_DNA"/>
</dbReference>
<gene>
    <name evidence="3" type="ORF">QFZ22_006736</name>
</gene>
<evidence type="ECO:0000256" key="2">
    <source>
        <dbReference type="SAM" id="SignalP"/>
    </source>
</evidence>
<evidence type="ECO:0000313" key="4">
    <source>
        <dbReference type="Proteomes" id="UP001234216"/>
    </source>
</evidence>